<accession>A0A9P3LC38</accession>
<keyword evidence="2" id="KW-1185">Reference proteome</keyword>
<evidence type="ECO:0000313" key="2">
    <source>
        <dbReference type="Proteomes" id="UP000703269"/>
    </source>
</evidence>
<gene>
    <name evidence="1" type="ORF">PsYK624_052640</name>
</gene>
<dbReference type="EMBL" id="BPQB01000011">
    <property type="protein sequence ID" value="GJE89169.1"/>
    <property type="molecule type" value="Genomic_DNA"/>
</dbReference>
<reference evidence="1 2" key="1">
    <citation type="submission" date="2021-08" db="EMBL/GenBank/DDBJ databases">
        <title>Draft Genome Sequence of Phanerochaete sordida strain YK-624.</title>
        <authorList>
            <person name="Mori T."/>
            <person name="Dohra H."/>
            <person name="Suzuki T."/>
            <person name="Kawagishi H."/>
            <person name="Hirai H."/>
        </authorList>
    </citation>
    <scope>NUCLEOTIDE SEQUENCE [LARGE SCALE GENOMIC DNA]</scope>
    <source>
        <strain evidence="1 2">YK-624</strain>
    </source>
</reference>
<dbReference type="Proteomes" id="UP000703269">
    <property type="component" value="Unassembled WGS sequence"/>
</dbReference>
<protein>
    <submittedName>
        <fullName evidence="1">Uncharacterized protein</fullName>
    </submittedName>
</protein>
<name>A0A9P3LC38_9APHY</name>
<evidence type="ECO:0000313" key="1">
    <source>
        <dbReference type="EMBL" id="GJE89169.1"/>
    </source>
</evidence>
<proteinExistence type="predicted"/>
<sequence length="77" mass="8603">MIISDQRTPSCLLQTTFMTYLSPSRTSSSVRFLRAHLPTRSTWGQTAAPSDGALLLERANMALDVILTCAGHHRTRW</sequence>
<dbReference type="AlphaFoldDB" id="A0A9P3LC38"/>
<organism evidence="1 2">
    <name type="scientific">Phanerochaete sordida</name>
    <dbReference type="NCBI Taxonomy" id="48140"/>
    <lineage>
        <taxon>Eukaryota</taxon>
        <taxon>Fungi</taxon>
        <taxon>Dikarya</taxon>
        <taxon>Basidiomycota</taxon>
        <taxon>Agaricomycotina</taxon>
        <taxon>Agaricomycetes</taxon>
        <taxon>Polyporales</taxon>
        <taxon>Phanerochaetaceae</taxon>
        <taxon>Phanerochaete</taxon>
    </lineage>
</organism>
<comment type="caution">
    <text evidence="1">The sequence shown here is derived from an EMBL/GenBank/DDBJ whole genome shotgun (WGS) entry which is preliminary data.</text>
</comment>